<feature type="transmembrane region" description="Helical" evidence="8">
    <location>
        <begin position="741"/>
        <end position="763"/>
    </location>
</feature>
<feature type="transmembrane region" description="Helical" evidence="8">
    <location>
        <begin position="684"/>
        <end position="702"/>
    </location>
</feature>
<evidence type="ECO:0000256" key="4">
    <source>
        <dbReference type="ARBA" id="ARBA00022692"/>
    </source>
</evidence>
<evidence type="ECO:0000259" key="9">
    <source>
        <dbReference type="Pfam" id="PF07779"/>
    </source>
</evidence>
<feature type="transmembrane region" description="Helical" evidence="8">
    <location>
        <begin position="714"/>
        <end position="735"/>
    </location>
</feature>
<dbReference type="eggNOG" id="KOG1699">
    <property type="taxonomic scope" value="Eukaryota"/>
</dbReference>
<dbReference type="Gene3D" id="3.40.50.1110">
    <property type="entry name" value="SGNH hydrolase"/>
    <property type="match status" value="1"/>
</dbReference>
<dbReference type="GO" id="GO:0005975">
    <property type="term" value="P:carbohydrate metabolic process"/>
    <property type="evidence" value="ECO:0007669"/>
    <property type="project" value="UniProtKB-ARBA"/>
</dbReference>
<feature type="transmembrane region" description="Helical" evidence="8">
    <location>
        <begin position="409"/>
        <end position="429"/>
    </location>
</feature>
<keyword evidence="5 8" id="KW-1133">Transmembrane helix</keyword>
<evidence type="ECO:0000256" key="1">
    <source>
        <dbReference type="ARBA" id="ARBA00004141"/>
    </source>
</evidence>
<dbReference type="SUPFAM" id="SSF52266">
    <property type="entry name" value="SGNH hydrolase"/>
    <property type="match status" value="1"/>
</dbReference>
<evidence type="ECO:0000256" key="8">
    <source>
        <dbReference type="SAM" id="Phobius"/>
    </source>
</evidence>
<comment type="subcellular location">
    <subcellularLocation>
        <location evidence="1">Membrane</location>
        <topology evidence="1">Multi-pass membrane protein</topology>
    </subcellularLocation>
</comment>
<organism evidence="10 11">
    <name type="scientific">Strigamia maritima</name>
    <name type="common">European centipede</name>
    <name type="synonym">Geophilus maritimus</name>
    <dbReference type="NCBI Taxonomy" id="126957"/>
    <lineage>
        <taxon>Eukaryota</taxon>
        <taxon>Metazoa</taxon>
        <taxon>Ecdysozoa</taxon>
        <taxon>Arthropoda</taxon>
        <taxon>Myriapoda</taxon>
        <taxon>Chilopoda</taxon>
        <taxon>Pleurostigmophora</taxon>
        <taxon>Geophilomorpha</taxon>
        <taxon>Linotaeniidae</taxon>
        <taxon>Strigamia</taxon>
    </lineage>
</organism>
<keyword evidence="7" id="KW-0325">Glycoprotein</keyword>
<dbReference type="GO" id="GO:0016020">
    <property type="term" value="C:membrane"/>
    <property type="evidence" value="ECO:0007669"/>
    <property type="project" value="UniProtKB-SubCell"/>
</dbReference>
<name>T1INP0_STRMM</name>
<dbReference type="AlphaFoldDB" id="T1INP0"/>
<evidence type="ECO:0000256" key="6">
    <source>
        <dbReference type="ARBA" id="ARBA00023136"/>
    </source>
</evidence>
<keyword evidence="11" id="KW-1185">Reference proteome</keyword>
<dbReference type="PANTHER" id="PTHR13533">
    <property type="entry name" value="N-ACETYLNEURAMINATE 9-O-ACETYLTRANSFERASE"/>
    <property type="match status" value="1"/>
</dbReference>
<keyword evidence="3" id="KW-0808">Transferase</keyword>
<dbReference type="GO" id="GO:0005794">
    <property type="term" value="C:Golgi apparatus"/>
    <property type="evidence" value="ECO:0007669"/>
    <property type="project" value="UniProtKB-ARBA"/>
</dbReference>
<proteinExistence type="inferred from homology"/>
<accession>T1INP0</accession>
<feature type="transmembrane region" description="Helical" evidence="8">
    <location>
        <begin position="500"/>
        <end position="520"/>
    </location>
</feature>
<reference evidence="10" key="2">
    <citation type="submission" date="2015-02" db="UniProtKB">
        <authorList>
            <consortium name="EnsemblMetazoa"/>
        </authorList>
    </citation>
    <scope>IDENTIFICATION</scope>
</reference>
<feature type="transmembrane region" description="Helical" evidence="8">
    <location>
        <begin position="527"/>
        <end position="548"/>
    </location>
</feature>
<protein>
    <recommendedName>
        <fullName evidence="9">Cas1p 10 TM acyl transferase domain-containing protein</fullName>
    </recommendedName>
</protein>
<feature type="domain" description="Cas1p 10 TM acyl transferase" evidence="9">
    <location>
        <begin position="300"/>
        <end position="789"/>
    </location>
</feature>
<dbReference type="GO" id="GO:0016740">
    <property type="term" value="F:transferase activity"/>
    <property type="evidence" value="ECO:0007669"/>
    <property type="project" value="UniProtKB-KW"/>
</dbReference>
<feature type="transmembrane region" description="Helical" evidence="8">
    <location>
        <begin position="784"/>
        <end position="801"/>
    </location>
</feature>
<evidence type="ECO:0000256" key="7">
    <source>
        <dbReference type="ARBA" id="ARBA00023180"/>
    </source>
</evidence>
<sequence>MSDQEMSRQNVPSEVLQHINAKNAKVIAVTLVVGFILYHAIIHLVYGIDSCKWLLSDGRFQGYHVWQPYGCMMHTYNEMDSRMCFRYIDYLGGRNHIVFVGDSRTRELYLTLVRHLNPNPKDNEYNRHSNLKYTDDHLKLTVEFLWQPVVNQSMLDVCDSWLKLPLDQRPSLVVMGSATWSIKTSNGSLEALEAYRDGLLRLIHPINRMQSKTKVLFMLQDPVLPDRMKKERQLITNELIDLYNKVAMDALKDSAVHIWSSSRLVSQGYNLDSEDGLHIGKIALNSDTQILLNLYCNDPMNYNDGTCCSRAEPITTLQIISLSSLGILYDFIARKIVFFSVLVAFLMILHKRKLKKNVRRSQTVNCINNSSVETKSWYELTTSLARLGIIMGYFFLCDRTNFFMKENKYYTHLNFFLPFAYVFALGLFFTEETQLTKVLHRDQTNEWKGWMQLVILIYHMTGASQVLPIYMNIRVLVSAYLFLSGYGHFSYFWHKSDTSVLRLFQVLFRVNLLVVVLCLCMNRPYQFYYFVPLISFWFLVIYTTMAFIPRVTSASAEANPLQNLYVVLKFVVLFSIVTILFISEVFFEKIFVTRPWKAFFVTEDDSIREWWFRWKIDRYSTASGMLFAFAYHLLKQYRILEDSNHSNLFSRNLAFMATFLSLVGVLGYSVFAKLCRNKTECNEVHPYVSFVPIVSYIILRNISGLLRTRYSTFFAWFGKISLELFICQYHIWLAADTHGMLVLVPSYPVLNIMVTSFIFICAAHDIHEVTLKLVKYATPSDWRYLVRNMTIFFLILIPIGIHDGMF</sequence>
<dbReference type="Proteomes" id="UP000014500">
    <property type="component" value="Unassembled WGS sequence"/>
</dbReference>
<keyword evidence="4 8" id="KW-0812">Transmembrane</keyword>
<dbReference type="PhylomeDB" id="T1INP0"/>
<dbReference type="InterPro" id="IPR012419">
    <property type="entry name" value="Cas1_AcylTrans_dom"/>
</dbReference>
<dbReference type="Pfam" id="PF07779">
    <property type="entry name" value="Cas1_AcylT"/>
    <property type="match status" value="1"/>
</dbReference>
<evidence type="ECO:0000256" key="3">
    <source>
        <dbReference type="ARBA" id="ARBA00022679"/>
    </source>
</evidence>
<dbReference type="OMA" id="WSAREWA"/>
<dbReference type="InterPro" id="IPR036514">
    <property type="entry name" value="SGNH_hydro_sf"/>
</dbReference>
<feature type="transmembrane region" description="Helical" evidence="8">
    <location>
        <begin position="568"/>
        <end position="587"/>
    </location>
</feature>
<dbReference type="PANTHER" id="PTHR13533:SF1">
    <property type="entry name" value="N-ACETYLNEURAMINATE 9-O-ACETYLTRANSFERASE"/>
    <property type="match status" value="1"/>
</dbReference>
<keyword evidence="6 8" id="KW-0472">Membrane</keyword>
<dbReference type="EMBL" id="JH431195">
    <property type="status" value="NOT_ANNOTATED_CDS"/>
    <property type="molecule type" value="Genomic_DNA"/>
</dbReference>
<feature type="transmembrane region" description="Helical" evidence="8">
    <location>
        <begin position="475"/>
        <end position="494"/>
    </location>
</feature>
<feature type="transmembrane region" description="Helical" evidence="8">
    <location>
        <begin position="331"/>
        <end position="350"/>
    </location>
</feature>
<dbReference type="EnsemblMetazoa" id="SMAR002623-RA">
    <property type="protein sequence ID" value="SMAR002623-PA"/>
    <property type="gene ID" value="SMAR002623"/>
</dbReference>
<evidence type="ECO:0000313" key="11">
    <source>
        <dbReference type="Proteomes" id="UP000014500"/>
    </source>
</evidence>
<feature type="transmembrane region" description="Helical" evidence="8">
    <location>
        <begin position="26"/>
        <end position="46"/>
    </location>
</feature>
<feature type="transmembrane region" description="Helical" evidence="8">
    <location>
        <begin position="449"/>
        <end position="468"/>
    </location>
</feature>
<comment type="similarity">
    <text evidence="2">Belongs to the PC-esterase family. CASD1 subfamily.</text>
</comment>
<evidence type="ECO:0000313" key="10">
    <source>
        <dbReference type="EnsemblMetazoa" id="SMAR002623-PA"/>
    </source>
</evidence>
<dbReference type="HOGENOM" id="CLU_008003_1_0_1"/>
<reference evidence="11" key="1">
    <citation type="submission" date="2011-05" db="EMBL/GenBank/DDBJ databases">
        <authorList>
            <person name="Richards S.R."/>
            <person name="Qu J."/>
            <person name="Jiang H."/>
            <person name="Jhangiani S.N."/>
            <person name="Agravi P."/>
            <person name="Goodspeed R."/>
            <person name="Gross S."/>
            <person name="Mandapat C."/>
            <person name="Jackson L."/>
            <person name="Mathew T."/>
            <person name="Pu L."/>
            <person name="Thornton R."/>
            <person name="Saada N."/>
            <person name="Wilczek-Boney K.B."/>
            <person name="Lee S."/>
            <person name="Kovar C."/>
            <person name="Wu Y."/>
            <person name="Scherer S.E."/>
            <person name="Worley K.C."/>
            <person name="Muzny D.M."/>
            <person name="Gibbs R."/>
        </authorList>
    </citation>
    <scope>NUCLEOTIDE SEQUENCE</scope>
    <source>
        <strain evidence="11">Brora</strain>
    </source>
</reference>
<evidence type="ECO:0000256" key="5">
    <source>
        <dbReference type="ARBA" id="ARBA00022989"/>
    </source>
</evidence>
<evidence type="ECO:0000256" key="2">
    <source>
        <dbReference type="ARBA" id="ARBA00010666"/>
    </source>
</evidence>
<feature type="transmembrane region" description="Helical" evidence="8">
    <location>
        <begin position="653"/>
        <end position="672"/>
    </location>
</feature>